<sequence>MAWLEMIPYVCGWLILHSCLLVRAGALVPVSPACDASPGALASLRHRTALAHTRILFRREVLGSGRPTSILAFGLDSDGIITIEEQIVLVMKAKVQCELNITTQLQEGGFPAAFVVAWAVVRATLADTSFTIQKERCWELSAGDRWIYQAPILAAIGGFFVSIIYCYCNGEVQAEMKKMWTRWNLSIDWKRTPPCGGH</sequence>
<dbReference type="STRING" id="56216.A0A1A6GW95"/>
<accession>A0A1A6GW95</accession>
<keyword evidence="2 5" id="KW-0812">Transmembrane</keyword>
<name>A0A1A6GW95_NEOLE</name>
<feature type="transmembrane region" description="Helical" evidence="5">
    <location>
        <begin position="146"/>
        <end position="168"/>
    </location>
</feature>
<proteinExistence type="predicted"/>
<evidence type="ECO:0000256" key="5">
    <source>
        <dbReference type="SAM" id="Phobius"/>
    </source>
</evidence>
<gene>
    <name evidence="7" type="ORF">A6R68_01235</name>
</gene>
<dbReference type="PANTHER" id="PTHR45620">
    <property type="entry name" value="PDF RECEPTOR-LIKE PROTEIN-RELATED"/>
    <property type="match status" value="1"/>
</dbReference>
<keyword evidence="4 5" id="KW-0472">Membrane</keyword>
<reference evidence="7 8" key="1">
    <citation type="submission" date="2016-06" db="EMBL/GenBank/DDBJ databases">
        <title>The Draft Genome Sequence and Annotation of the Desert Woodrat Neotoma lepida.</title>
        <authorList>
            <person name="Campbell M."/>
            <person name="Oakeson K.F."/>
            <person name="Yandell M."/>
            <person name="Halpert J.R."/>
            <person name="Dearing D."/>
        </authorList>
    </citation>
    <scope>NUCLEOTIDE SEQUENCE [LARGE SCALE GENOMIC DNA]</scope>
    <source>
        <strain evidence="7">417</strain>
        <tissue evidence="7">Liver</tissue>
    </source>
</reference>
<organism evidence="7 8">
    <name type="scientific">Neotoma lepida</name>
    <name type="common">Desert woodrat</name>
    <dbReference type="NCBI Taxonomy" id="56216"/>
    <lineage>
        <taxon>Eukaryota</taxon>
        <taxon>Metazoa</taxon>
        <taxon>Chordata</taxon>
        <taxon>Craniata</taxon>
        <taxon>Vertebrata</taxon>
        <taxon>Euteleostomi</taxon>
        <taxon>Mammalia</taxon>
        <taxon>Eutheria</taxon>
        <taxon>Euarchontoglires</taxon>
        <taxon>Glires</taxon>
        <taxon>Rodentia</taxon>
        <taxon>Myomorpha</taxon>
        <taxon>Muroidea</taxon>
        <taxon>Cricetidae</taxon>
        <taxon>Neotominae</taxon>
        <taxon>Neotoma</taxon>
    </lineage>
</organism>
<dbReference type="Gene3D" id="1.20.1070.10">
    <property type="entry name" value="Rhodopsin 7-helix transmembrane proteins"/>
    <property type="match status" value="1"/>
</dbReference>
<comment type="caution">
    <text evidence="7">The sequence shown here is derived from an EMBL/GenBank/DDBJ whole genome shotgun (WGS) entry which is preliminary data.</text>
</comment>
<feature type="chain" id="PRO_5008345914" evidence="6">
    <location>
        <begin position="27"/>
        <end position="198"/>
    </location>
</feature>
<evidence type="ECO:0000313" key="7">
    <source>
        <dbReference type="EMBL" id="OBS70224.1"/>
    </source>
</evidence>
<dbReference type="OrthoDB" id="6160250at2759"/>
<keyword evidence="8" id="KW-1185">Reference proteome</keyword>
<protein>
    <submittedName>
        <fullName evidence="7">Uncharacterized protein</fullName>
    </submittedName>
</protein>
<keyword evidence="3 5" id="KW-1133">Transmembrane helix</keyword>
<dbReference type="EMBL" id="LZPO01066375">
    <property type="protein sequence ID" value="OBS70224.1"/>
    <property type="molecule type" value="Genomic_DNA"/>
</dbReference>
<dbReference type="GO" id="GO:0008528">
    <property type="term" value="F:G protein-coupled peptide receptor activity"/>
    <property type="evidence" value="ECO:0007669"/>
    <property type="project" value="TreeGrafter"/>
</dbReference>
<evidence type="ECO:0000256" key="6">
    <source>
        <dbReference type="SAM" id="SignalP"/>
    </source>
</evidence>
<dbReference type="Pfam" id="PF00002">
    <property type="entry name" value="7tm_2"/>
    <property type="match status" value="1"/>
</dbReference>
<evidence type="ECO:0000313" key="8">
    <source>
        <dbReference type="Proteomes" id="UP000092124"/>
    </source>
</evidence>
<dbReference type="GO" id="GO:0017046">
    <property type="term" value="F:peptide hormone binding"/>
    <property type="evidence" value="ECO:0007669"/>
    <property type="project" value="TreeGrafter"/>
</dbReference>
<dbReference type="GO" id="GO:0004991">
    <property type="term" value="F:parathyroid hormone receptor activity"/>
    <property type="evidence" value="ECO:0007669"/>
    <property type="project" value="TreeGrafter"/>
</dbReference>
<dbReference type="InterPro" id="IPR050332">
    <property type="entry name" value="GPCR_2"/>
</dbReference>
<comment type="subcellular location">
    <subcellularLocation>
        <location evidence="1">Membrane</location>
        <topology evidence="1">Multi-pass membrane protein</topology>
    </subcellularLocation>
</comment>
<evidence type="ECO:0000256" key="3">
    <source>
        <dbReference type="ARBA" id="ARBA00022989"/>
    </source>
</evidence>
<keyword evidence="6" id="KW-0732">Signal</keyword>
<dbReference type="PANTHER" id="PTHR45620:SF7">
    <property type="entry name" value="PARATHYROID HORMONE 2 RECEPTOR"/>
    <property type="match status" value="1"/>
</dbReference>
<evidence type="ECO:0000256" key="4">
    <source>
        <dbReference type="ARBA" id="ARBA00023136"/>
    </source>
</evidence>
<dbReference type="Proteomes" id="UP000092124">
    <property type="component" value="Unassembled WGS sequence"/>
</dbReference>
<evidence type="ECO:0000256" key="1">
    <source>
        <dbReference type="ARBA" id="ARBA00004141"/>
    </source>
</evidence>
<feature type="non-terminal residue" evidence="7">
    <location>
        <position position="198"/>
    </location>
</feature>
<feature type="signal peptide" evidence="6">
    <location>
        <begin position="1"/>
        <end position="26"/>
    </location>
</feature>
<dbReference type="GO" id="GO:0005886">
    <property type="term" value="C:plasma membrane"/>
    <property type="evidence" value="ECO:0007669"/>
    <property type="project" value="TreeGrafter"/>
</dbReference>
<dbReference type="InterPro" id="IPR000832">
    <property type="entry name" value="GPCR_2_secretin-like"/>
</dbReference>
<dbReference type="GO" id="GO:0007188">
    <property type="term" value="P:adenylate cyclase-modulating G protein-coupled receptor signaling pathway"/>
    <property type="evidence" value="ECO:0007669"/>
    <property type="project" value="TreeGrafter"/>
</dbReference>
<dbReference type="AlphaFoldDB" id="A0A1A6GW95"/>
<evidence type="ECO:0000256" key="2">
    <source>
        <dbReference type="ARBA" id="ARBA00022692"/>
    </source>
</evidence>